<dbReference type="AlphaFoldDB" id="X6LBQ7"/>
<organism evidence="2 3">
    <name type="scientific">Reticulomyxa filosa</name>
    <dbReference type="NCBI Taxonomy" id="46433"/>
    <lineage>
        <taxon>Eukaryota</taxon>
        <taxon>Sar</taxon>
        <taxon>Rhizaria</taxon>
        <taxon>Retaria</taxon>
        <taxon>Foraminifera</taxon>
        <taxon>Monothalamids</taxon>
        <taxon>Reticulomyxidae</taxon>
        <taxon>Reticulomyxa</taxon>
    </lineage>
</organism>
<dbReference type="EMBL" id="ASPP01045316">
    <property type="protein sequence ID" value="ETN98958.1"/>
    <property type="molecule type" value="Genomic_DNA"/>
</dbReference>
<accession>X6LBQ7</accession>
<evidence type="ECO:0000313" key="3">
    <source>
        <dbReference type="Proteomes" id="UP000023152"/>
    </source>
</evidence>
<sequence length="132" mass="15524">MEATNSKSGKEMNLQESDIEKFLCESEKKKSFYDNSNVYVQKKKGIINYMLAALFQIEIPKKYFICCGSNHECKRRFLVHLWKEKCLPTVSTACQWSVTHKLKSMDYLAQDHLFFFFFFNIILITSCYLCVG</sequence>
<proteinExistence type="predicted"/>
<reference evidence="2 3" key="1">
    <citation type="journal article" date="2013" name="Curr. Biol.">
        <title>The Genome of the Foraminiferan Reticulomyxa filosa.</title>
        <authorList>
            <person name="Glockner G."/>
            <person name="Hulsmann N."/>
            <person name="Schleicher M."/>
            <person name="Noegel A.A."/>
            <person name="Eichinger L."/>
            <person name="Gallinger C."/>
            <person name="Pawlowski J."/>
            <person name="Sierra R."/>
            <person name="Euteneuer U."/>
            <person name="Pillet L."/>
            <person name="Moustafa A."/>
            <person name="Platzer M."/>
            <person name="Groth M."/>
            <person name="Szafranski K."/>
            <person name="Schliwa M."/>
        </authorList>
    </citation>
    <scope>NUCLEOTIDE SEQUENCE [LARGE SCALE GENOMIC DNA]</scope>
</reference>
<protein>
    <submittedName>
        <fullName evidence="2">Uncharacterized protein</fullName>
    </submittedName>
</protein>
<evidence type="ECO:0000313" key="2">
    <source>
        <dbReference type="EMBL" id="ETN98958.1"/>
    </source>
</evidence>
<comment type="caution">
    <text evidence="2">The sequence shown here is derived from an EMBL/GenBank/DDBJ whole genome shotgun (WGS) entry which is preliminary data.</text>
</comment>
<name>X6LBQ7_RETFI</name>
<keyword evidence="3" id="KW-1185">Reference proteome</keyword>
<gene>
    <name evidence="2" type="ORF">RFI_38529</name>
</gene>
<keyword evidence="1" id="KW-0812">Transmembrane</keyword>
<keyword evidence="1" id="KW-1133">Transmembrane helix</keyword>
<evidence type="ECO:0000256" key="1">
    <source>
        <dbReference type="SAM" id="Phobius"/>
    </source>
</evidence>
<keyword evidence="1" id="KW-0472">Membrane</keyword>
<feature type="transmembrane region" description="Helical" evidence="1">
    <location>
        <begin position="113"/>
        <end position="131"/>
    </location>
</feature>
<dbReference type="Proteomes" id="UP000023152">
    <property type="component" value="Unassembled WGS sequence"/>
</dbReference>